<evidence type="ECO:0000256" key="1">
    <source>
        <dbReference type="SAM" id="MobiDB-lite"/>
    </source>
</evidence>
<protein>
    <submittedName>
        <fullName evidence="2">ATP-dependent endonuclease</fullName>
    </submittedName>
</protein>
<gene>
    <name evidence="2" type="ORF">DENIS_2688</name>
</gene>
<keyword evidence="2" id="KW-0255">Endonuclease</keyword>
<feature type="region of interest" description="Disordered" evidence="1">
    <location>
        <begin position="1"/>
        <end position="22"/>
    </location>
</feature>
<feature type="compositionally biased region" description="Basic and acidic residues" evidence="1">
    <location>
        <begin position="46"/>
        <end position="55"/>
    </location>
</feature>
<proteinExistence type="predicted"/>
<dbReference type="Proteomes" id="UP000288096">
    <property type="component" value="Unassembled WGS sequence"/>
</dbReference>
<reference evidence="3" key="1">
    <citation type="submission" date="2017-11" db="EMBL/GenBank/DDBJ databases">
        <authorList>
            <person name="Watanabe M."/>
            <person name="Kojima H."/>
        </authorList>
    </citation>
    <scope>NUCLEOTIDE SEQUENCE [LARGE SCALE GENOMIC DNA]</scope>
    <source>
        <strain evidence="3">Tokyo 01</strain>
    </source>
</reference>
<dbReference type="EMBL" id="BEXT01000001">
    <property type="protein sequence ID" value="GBC61726.1"/>
    <property type="molecule type" value="Genomic_DNA"/>
</dbReference>
<dbReference type="AlphaFoldDB" id="A0A401FXQ0"/>
<keyword evidence="2" id="KW-0378">Hydrolase</keyword>
<comment type="caution">
    <text evidence="2">The sequence shown here is derived from an EMBL/GenBank/DDBJ whole genome shotgun (WGS) entry which is preliminary data.</text>
</comment>
<sequence>MATAPPSGGPNIPDIQNNPGGYNEKIQKAVCATLKSKGGNGNSYTDEEKKIYDLV</sequence>
<organism evidence="2 3">
    <name type="scientific">Desulfonema ishimotonii</name>
    <dbReference type="NCBI Taxonomy" id="45657"/>
    <lineage>
        <taxon>Bacteria</taxon>
        <taxon>Pseudomonadati</taxon>
        <taxon>Thermodesulfobacteriota</taxon>
        <taxon>Desulfobacteria</taxon>
        <taxon>Desulfobacterales</taxon>
        <taxon>Desulfococcaceae</taxon>
        <taxon>Desulfonema</taxon>
    </lineage>
</organism>
<evidence type="ECO:0000313" key="3">
    <source>
        <dbReference type="Proteomes" id="UP000288096"/>
    </source>
</evidence>
<feature type="region of interest" description="Disordered" evidence="1">
    <location>
        <begin position="36"/>
        <end position="55"/>
    </location>
</feature>
<evidence type="ECO:0000313" key="2">
    <source>
        <dbReference type="EMBL" id="GBC61726.1"/>
    </source>
</evidence>
<reference evidence="3" key="2">
    <citation type="submission" date="2019-01" db="EMBL/GenBank/DDBJ databases">
        <title>Genome sequence of Desulfonema ishimotonii strain Tokyo 01.</title>
        <authorList>
            <person name="Fukui M."/>
        </authorList>
    </citation>
    <scope>NUCLEOTIDE SEQUENCE [LARGE SCALE GENOMIC DNA]</scope>
    <source>
        <strain evidence="3">Tokyo 01</strain>
    </source>
</reference>
<dbReference type="GO" id="GO:0004519">
    <property type="term" value="F:endonuclease activity"/>
    <property type="evidence" value="ECO:0007669"/>
    <property type="project" value="UniProtKB-KW"/>
</dbReference>
<keyword evidence="3" id="KW-1185">Reference proteome</keyword>
<accession>A0A401FXQ0</accession>
<dbReference type="RefSeq" id="WP_166405078.1">
    <property type="nucleotide sequence ID" value="NZ_BEXT01000001.1"/>
</dbReference>
<keyword evidence="2" id="KW-0540">Nuclease</keyword>
<name>A0A401FXQ0_9BACT</name>